<evidence type="ECO:0000313" key="2">
    <source>
        <dbReference type="EMBL" id="ADC46873.1"/>
    </source>
</evidence>
<dbReference type="PATRIC" id="fig|634498.28.peg.1020"/>
<keyword evidence="1" id="KW-0812">Transmembrane</keyword>
<dbReference type="EMBL" id="CP001719">
    <property type="protein sequence ID" value="ADC46873.1"/>
    <property type="molecule type" value="Genomic_DNA"/>
</dbReference>
<dbReference type="STRING" id="634498.mru_1022"/>
<evidence type="ECO:0000313" key="3">
    <source>
        <dbReference type="Proteomes" id="UP000008680"/>
    </source>
</evidence>
<feature type="transmembrane region" description="Helical" evidence="1">
    <location>
        <begin position="12"/>
        <end position="33"/>
    </location>
</feature>
<reference evidence="2 3" key="1">
    <citation type="journal article" date="2010" name="PLoS ONE">
        <title>The genome sequence of the rumen methanogen Methanobrevibacter ruminantium reveals new possibilities for controlling ruminant methane emissions.</title>
        <authorList>
            <person name="Leahy S.C."/>
            <person name="Kelly W.J."/>
            <person name="Altermann E."/>
            <person name="Ronimus R.S."/>
            <person name="Yeoman C.J."/>
            <person name="Pacheco D.M."/>
            <person name="Li D."/>
            <person name="Kong Z."/>
            <person name="McTavish S."/>
            <person name="Sang C."/>
            <person name="Lambie S.C."/>
            <person name="Janssen P.H."/>
            <person name="Dey D."/>
            <person name="Attwood G.T."/>
        </authorList>
    </citation>
    <scope>NUCLEOTIDE SEQUENCE [LARGE SCALE GENOMIC DNA]</scope>
    <source>
        <strain evidence="3">ATCC 35063 / DSM 1093 / JCM 13430 / OCM 146 / M1</strain>
    </source>
</reference>
<proteinExistence type="predicted"/>
<organism evidence="2 3">
    <name type="scientific">Methanobrevibacter ruminantium (strain ATCC 35063 / DSM 1093 / JCM 13430 / OCM 146 / M1)</name>
    <name type="common">Methanobacterium ruminantium</name>
    <dbReference type="NCBI Taxonomy" id="634498"/>
    <lineage>
        <taxon>Archaea</taxon>
        <taxon>Methanobacteriati</taxon>
        <taxon>Methanobacteriota</taxon>
        <taxon>Methanomada group</taxon>
        <taxon>Methanobacteria</taxon>
        <taxon>Methanobacteriales</taxon>
        <taxon>Methanobacteriaceae</taxon>
        <taxon>Methanobrevibacter</taxon>
    </lineage>
</organism>
<dbReference type="KEGG" id="mru:mru_1022"/>
<sequence>MANEGGGHLKTILMIIILIAFICGLALGVSVIMGGDDNSQTESEGVHYVNVTKNITEYNESGNLIETEDGTHIEFSSYSDNVTEGENVTAYNSSTDAGNLF</sequence>
<accession>D3E2W2</accession>
<keyword evidence="1" id="KW-1133">Transmembrane helix</keyword>
<dbReference type="Proteomes" id="UP000008680">
    <property type="component" value="Chromosome"/>
</dbReference>
<gene>
    <name evidence="2" type="ordered locus">mru_1022</name>
</gene>
<protein>
    <submittedName>
        <fullName evidence="2">Uncharacterized protein</fullName>
    </submittedName>
</protein>
<keyword evidence="3" id="KW-1185">Reference proteome</keyword>
<dbReference type="RefSeq" id="WP_012955823.1">
    <property type="nucleotide sequence ID" value="NC_013790.1"/>
</dbReference>
<evidence type="ECO:0000256" key="1">
    <source>
        <dbReference type="SAM" id="Phobius"/>
    </source>
</evidence>
<dbReference type="HOGENOM" id="CLU_2285075_0_0_2"/>
<keyword evidence="1" id="KW-0472">Membrane</keyword>
<dbReference type="GeneID" id="8770674"/>
<dbReference type="AlphaFoldDB" id="D3E2W2"/>
<name>D3E2W2_METRM</name>